<gene>
    <name evidence="1" type="ORF">V6N11_002005</name>
</gene>
<dbReference type="EMBL" id="JBBPBN010000031">
    <property type="protein sequence ID" value="KAK9004198.1"/>
    <property type="molecule type" value="Genomic_DNA"/>
</dbReference>
<evidence type="ECO:0000313" key="2">
    <source>
        <dbReference type="Proteomes" id="UP001396334"/>
    </source>
</evidence>
<keyword evidence="2" id="KW-1185">Reference proteome</keyword>
<dbReference type="Proteomes" id="UP001396334">
    <property type="component" value="Unassembled WGS sequence"/>
</dbReference>
<accession>A0ABR2QTY8</accession>
<protein>
    <submittedName>
        <fullName evidence="1">Uncharacterized protein</fullName>
    </submittedName>
</protein>
<name>A0ABR2QTY8_9ROSI</name>
<comment type="caution">
    <text evidence="1">The sequence shown here is derived from an EMBL/GenBank/DDBJ whole genome shotgun (WGS) entry which is preliminary data.</text>
</comment>
<evidence type="ECO:0000313" key="1">
    <source>
        <dbReference type="EMBL" id="KAK9004198.1"/>
    </source>
</evidence>
<organism evidence="1 2">
    <name type="scientific">Hibiscus sabdariffa</name>
    <name type="common">roselle</name>
    <dbReference type="NCBI Taxonomy" id="183260"/>
    <lineage>
        <taxon>Eukaryota</taxon>
        <taxon>Viridiplantae</taxon>
        <taxon>Streptophyta</taxon>
        <taxon>Embryophyta</taxon>
        <taxon>Tracheophyta</taxon>
        <taxon>Spermatophyta</taxon>
        <taxon>Magnoliopsida</taxon>
        <taxon>eudicotyledons</taxon>
        <taxon>Gunneridae</taxon>
        <taxon>Pentapetalae</taxon>
        <taxon>rosids</taxon>
        <taxon>malvids</taxon>
        <taxon>Malvales</taxon>
        <taxon>Malvaceae</taxon>
        <taxon>Malvoideae</taxon>
        <taxon>Hibiscus</taxon>
    </lineage>
</organism>
<sequence length="125" mass="14639">MARLRLLKNEDIFEDQVISKLKRVIGLSRKLAAEASKEALHQYRQPFLAVGPLKKIREYHTKLMDETFSVKVNMLFLVSTKIHMIQWHMPMLGFNQIIEKLMQLVVGLSEAHTRTTEKEARLEHK</sequence>
<reference evidence="1 2" key="1">
    <citation type="journal article" date="2024" name="G3 (Bethesda)">
        <title>Genome assembly of Hibiscus sabdariffa L. provides insights into metabolisms of medicinal natural products.</title>
        <authorList>
            <person name="Kim T."/>
        </authorList>
    </citation>
    <scope>NUCLEOTIDE SEQUENCE [LARGE SCALE GENOMIC DNA]</scope>
    <source>
        <strain evidence="1">TK-2024</strain>
        <tissue evidence="1">Old leaves</tissue>
    </source>
</reference>
<proteinExistence type="predicted"/>